<dbReference type="RefSeq" id="WP_353708971.1">
    <property type="nucleotide sequence ID" value="NZ_CP159290.1"/>
</dbReference>
<feature type="transmembrane region" description="Helical" evidence="1">
    <location>
        <begin position="85"/>
        <end position="105"/>
    </location>
</feature>
<evidence type="ECO:0000313" key="2">
    <source>
        <dbReference type="EMBL" id="XCH31354.1"/>
    </source>
</evidence>
<dbReference type="Pfam" id="PF19865">
    <property type="entry name" value="DUF6338"/>
    <property type="match status" value="1"/>
</dbReference>
<dbReference type="AlphaFoldDB" id="A0AAU8G515"/>
<dbReference type="InterPro" id="IPR045919">
    <property type="entry name" value="DUF6338"/>
</dbReference>
<reference evidence="2" key="1">
    <citation type="submission" date="2024-06" db="EMBL/GenBank/DDBJ databases">
        <title>Complete genome sequence of the cellulolytic actinobacterium, Cellulosimicrobium ES-005.</title>
        <authorList>
            <person name="Matthews C.T."/>
            <person name="Underwood K.D."/>
            <person name="Ghanchi K.M."/>
            <person name="Fields S.D."/>
            <person name="Gardner S.G."/>
        </authorList>
    </citation>
    <scope>NUCLEOTIDE SEQUENCE</scope>
    <source>
        <strain evidence="2">ES-005</strain>
    </source>
</reference>
<keyword evidence="1" id="KW-0812">Transmembrane</keyword>
<keyword evidence="1" id="KW-1133">Transmembrane helix</keyword>
<organism evidence="2">
    <name type="scientific">Cellulosimicrobium sp. ES-005</name>
    <dbReference type="NCBI Taxonomy" id="3163031"/>
    <lineage>
        <taxon>Bacteria</taxon>
        <taxon>Bacillati</taxon>
        <taxon>Actinomycetota</taxon>
        <taxon>Actinomycetes</taxon>
        <taxon>Micrococcales</taxon>
        <taxon>Promicromonosporaceae</taxon>
        <taxon>Cellulosimicrobium</taxon>
    </lineage>
</organism>
<name>A0AAU8G515_9MICO</name>
<gene>
    <name evidence="2" type="ORF">ABRQ22_06620</name>
</gene>
<feature type="transmembrane region" description="Helical" evidence="1">
    <location>
        <begin position="6"/>
        <end position="23"/>
    </location>
</feature>
<protein>
    <submittedName>
        <fullName evidence="2">DUF6338 family protein</fullName>
    </submittedName>
</protein>
<feature type="transmembrane region" description="Helical" evidence="1">
    <location>
        <begin position="43"/>
        <end position="65"/>
    </location>
</feature>
<evidence type="ECO:0000256" key="1">
    <source>
        <dbReference type="SAM" id="Phobius"/>
    </source>
</evidence>
<sequence>MIDGWTGLIIFLLAAAPGLLFDLRARRWRVSPHESAFAEVGRIALASIVFSTMGALIAISAWSLHSRLWFDYVRFATDDVYRLEMAPRALVLAGVATSFACFLAFMADQLWKMWRAGDGKTPNLTPDPEWLIAFRKQCPDGHEPFVRVAMDDGTLWLGWVGAYSTEADSETRALVLAGPLARRDPGKKKAVNLDPAYERVVLEGAHISSIAVQYLEP</sequence>
<dbReference type="EMBL" id="CP159290">
    <property type="protein sequence ID" value="XCH31354.1"/>
    <property type="molecule type" value="Genomic_DNA"/>
</dbReference>
<accession>A0AAU8G515</accession>
<proteinExistence type="predicted"/>
<keyword evidence="1" id="KW-0472">Membrane</keyword>